<dbReference type="Gene3D" id="1.10.20.10">
    <property type="entry name" value="Histone, subunit A"/>
    <property type="match status" value="1"/>
</dbReference>
<dbReference type="Pfam" id="PF00808">
    <property type="entry name" value="CBFD_NFYB_HMF"/>
    <property type="match status" value="1"/>
</dbReference>
<evidence type="ECO:0000256" key="2">
    <source>
        <dbReference type="ARBA" id="ARBA00023015"/>
    </source>
</evidence>
<feature type="domain" description="Transcription factor CBF/NF-Y/archaeal histone" evidence="6">
    <location>
        <begin position="209"/>
        <end position="269"/>
    </location>
</feature>
<dbReference type="PANTHER" id="PTHR11064">
    <property type="entry name" value="CCAAT-BINDING TRANSCRIPTION FACTOR-RELATED"/>
    <property type="match status" value="1"/>
</dbReference>
<keyword evidence="2" id="KW-0805">Transcription regulation</keyword>
<dbReference type="GO" id="GO:0046982">
    <property type="term" value="F:protein heterodimerization activity"/>
    <property type="evidence" value="ECO:0007669"/>
    <property type="project" value="InterPro"/>
</dbReference>
<proteinExistence type="inferred from homology"/>
<dbReference type="InterPro" id="IPR003958">
    <property type="entry name" value="CBFA_NFYB_domain"/>
</dbReference>
<dbReference type="GO" id="GO:0000978">
    <property type="term" value="F:RNA polymerase II cis-regulatory region sequence-specific DNA binding"/>
    <property type="evidence" value="ECO:0007669"/>
    <property type="project" value="TreeGrafter"/>
</dbReference>
<feature type="compositionally biased region" description="Basic and acidic residues" evidence="5">
    <location>
        <begin position="13"/>
        <end position="42"/>
    </location>
</feature>
<organism evidence="7 8">
    <name type="scientific">Elsinoe australis</name>
    <dbReference type="NCBI Taxonomy" id="40998"/>
    <lineage>
        <taxon>Eukaryota</taxon>
        <taxon>Fungi</taxon>
        <taxon>Dikarya</taxon>
        <taxon>Ascomycota</taxon>
        <taxon>Pezizomycotina</taxon>
        <taxon>Dothideomycetes</taxon>
        <taxon>Dothideomycetidae</taxon>
        <taxon>Myriangiales</taxon>
        <taxon>Elsinoaceae</taxon>
        <taxon>Elsinoe</taxon>
    </lineage>
</organism>
<evidence type="ECO:0000313" key="7">
    <source>
        <dbReference type="EMBL" id="PSK42397.1"/>
    </source>
</evidence>
<gene>
    <name evidence="7" type="ORF">B9Z65_4311</name>
</gene>
<keyword evidence="8" id="KW-1185">Reference proteome</keyword>
<dbReference type="AlphaFoldDB" id="A0A2P7Z2G0"/>
<evidence type="ECO:0000256" key="1">
    <source>
        <dbReference type="ARBA" id="ARBA00009053"/>
    </source>
</evidence>
<dbReference type="STRING" id="40998.A0A2P7Z2G0"/>
<evidence type="ECO:0000256" key="5">
    <source>
        <dbReference type="SAM" id="MobiDB-lite"/>
    </source>
</evidence>
<dbReference type="Proteomes" id="UP000243723">
    <property type="component" value="Unassembled WGS sequence"/>
</dbReference>
<evidence type="ECO:0000256" key="3">
    <source>
        <dbReference type="ARBA" id="ARBA00023125"/>
    </source>
</evidence>
<comment type="caution">
    <text evidence="7">The sequence shown here is derived from an EMBL/GenBank/DDBJ whole genome shotgun (WGS) entry which is preliminary data.</text>
</comment>
<dbReference type="PRINTS" id="PR00615">
    <property type="entry name" value="CCAATSUBUNTA"/>
</dbReference>
<dbReference type="CDD" id="cd22907">
    <property type="entry name" value="HFD_NFYB"/>
    <property type="match status" value="1"/>
</dbReference>
<dbReference type="GO" id="GO:0016602">
    <property type="term" value="C:CCAAT-binding factor complex"/>
    <property type="evidence" value="ECO:0007669"/>
    <property type="project" value="InterPro"/>
</dbReference>
<dbReference type="GO" id="GO:0001228">
    <property type="term" value="F:DNA-binding transcription activator activity, RNA polymerase II-specific"/>
    <property type="evidence" value="ECO:0007669"/>
    <property type="project" value="InterPro"/>
</dbReference>
<dbReference type="PANTHER" id="PTHR11064:SF9">
    <property type="entry name" value="NUCLEAR TRANSCRIPTION FACTOR Y SUBUNIT BETA"/>
    <property type="match status" value="1"/>
</dbReference>
<name>A0A2P7Z2G0_9PEZI</name>
<dbReference type="SUPFAM" id="SSF47113">
    <property type="entry name" value="Histone-fold"/>
    <property type="match status" value="1"/>
</dbReference>
<feature type="region of interest" description="Disordered" evidence="5">
    <location>
        <begin position="298"/>
        <end position="345"/>
    </location>
</feature>
<dbReference type="InterPro" id="IPR003956">
    <property type="entry name" value="Transcrpt_fac_NFYB/HAP3_CS"/>
</dbReference>
<dbReference type="PROSITE" id="PS00685">
    <property type="entry name" value="NFYB_HAP3"/>
    <property type="match status" value="1"/>
</dbReference>
<dbReference type="InterPro" id="IPR027113">
    <property type="entry name" value="Transc_fact_NFYB/HAP3"/>
</dbReference>
<feature type="compositionally biased region" description="Low complexity" evidence="5">
    <location>
        <begin position="300"/>
        <end position="317"/>
    </location>
</feature>
<reference evidence="7 8" key="1">
    <citation type="submission" date="2017-05" db="EMBL/GenBank/DDBJ databases">
        <title>Draft genome sequence of Elsinoe australis.</title>
        <authorList>
            <person name="Cheng Q."/>
        </authorList>
    </citation>
    <scope>NUCLEOTIDE SEQUENCE [LARGE SCALE GENOMIC DNA]</scope>
    <source>
        <strain evidence="7 8">NL1</strain>
    </source>
</reference>
<keyword evidence="4" id="KW-0804">Transcription</keyword>
<accession>A0A2P7Z2G0</accession>
<keyword evidence="3" id="KW-0238">DNA-binding</keyword>
<evidence type="ECO:0000256" key="4">
    <source>
        <dbReference type="ARBA" id="ARBA00023163"/>
    </source>
</evidence>
<sequence>MSQSPRPEGEDEEQKKSPNENEAGKEDGQQEMSHDYPPEYEVKEQDRWLPIANAIRAPFVAMSSGPTGSSAPAVNGTSVSIPAYDSLPERKLPPIHLAYSIPGYPYSPASTAAAYPSHTAPYSTGPLQYSPVSVTSYAHTPSPATFATVGHAPTVRTPDRSFTSANSPPPAKNGQNRYRAAPRQISPPFISQRTRRTINESDASIANFAPVARIMKSALPENAKIAKEAKECLQECVSEFISFITSEASEKCQQEKRKTVNGEDIIFAMTSLGFENYSEALKIYLSRYRETLVARGDSKQGGAQAGSAGAADSYDASNPGLMGTGMDNPETADYPYGPGPGPQFQ</sequence>
<feature type="region of interest" description="Disordered" evidence="5">
    <location>
        <begin position="148"/>
        <end position="178"/>
    </location>
</feature>
<dbReference type="OrthoDB" id="386949at2759"/>
<comment type="similarity">
    <text evidence="1">Belongs to the NFYB/HAP3 subunit family.</text>
</comment>
<dbReference type="EMBL" id="NHZQ01000335">
    <property type="protein sequence ID" value="PSK42397.1"/>
    <property type="molecule type" value="Genomic_DNA"/>
</dbReference>
<dbReference type="InterPro" id="IPR009072">
    <property type="entry name" value="Histone-fold"/>
</dbReference>
<feature type="region of interest" description="Disordered" evidence="5">
    <location>
        <begin position="1"/>
        <end position="42"/>
    </location>
</feature>
<evidence type="ECO:0000313" key="8">
    <source>
        <dbReference type="Proteomes" id="UP000243723"/>
    </source>
</evidence>
<evidence type="ECO:0000259" key="6">
    <source>
        <dbReference type="Pfam" id="PF00808"/>
    </source>
</evidence>
<protein>
    <recommendedName>
        <fullName evidence="6">Transcription factor CBF/NF-Y/archaeal histone domain-containing protein</fullName>
    </recommendedName>
</protein>